<feature type="signal peptide" evidence="2">
    <location>
        <begin position="1"/>
        <end position="20"/>
    </location>
</feature>
<dbReference type="AlphaFoldDB" id="A0A1Y2GDE9"/>
<evidence type="ECO:0000313" key="4">
    <source>
        <dbReference type="Proteomes" id="UP000193648"/>
    </source>
</evidence>
<proteinExistence type="predicted"/>
<comment type="caution">
    <text evidence="3">The sequence shown here is derived from an EMBL/GenBank/DDBJ whole genome shotgun (WGS) entry which is preliminary data.</text>
</comment>
<protein>
    <submittedName>
        <fullName evidence="3">Uncharacterized protein</fullName>
    </submittedName>
</protein>
<keyword evidence="4" id="KW-1185">Reference proteome</keyword>
<dbReference type="OrthoDB" id="3936150at2759"/>
<feature type="region of interest" description="Disordered" evidence="1">
    <location>
        <begin position="30"/>
        <end position="77"/>
    </location>
</feature>
<name>A0A1Y2GDE9_9FUNG</name>
<sequence length="130" mass="14364">MWLLLATAIVAFLLVLFVLPETYRHHIDEPTTMTEESDNSQTNQSDITHVAGKLSLHSETDEPSSTPTSSPATRCTPSLKSGEECAYLKMVVIRDFKKSINCMLKYLSLTAIMRGVFDRVATGARNISGL</sequence>
<keyword evidence="2" id="KW-0732">Signal</keyword>
<evidence type="ECO:0000313" key="3">
    <source>
        <dbReference type="EMBL" id="ORZ04717.1"/>
    </source>
</evidence>
<dbReference type="InParanoid" id="A0A1Y2GDE9"/>
<accession>A0A1Y2GDE9</accession>
<reference evidence="3 4" key="1">
    <citation type="submission" date="2016-07" db="EMBL/GenBank/DDBJ databases">
        <title>Pervasive Adenine N6-methylation of Active Genes in Fungi.</title>
        <authorList>
            <consortium name="DOE Joint Genome Institute"/>
            <person name="Mondo S.J."/>
            <person name="Dannebaum R.O."/>
            <person name="Kuo R.C."/>
            <person name="Labutti K."/>
            <person name="Haridas S."/>
            <person name="Kuo A."/>
            <person name="Salamov A."/>
            <person name="Ahrendt S.R."/>
            <person name="Lipzen A."/>
            <person name="Sullivan W."/>
            <person name="Andreopoulos W.B."/>
            <person name="Clum A."/>
            <person name="Lindquist E."/>
            <person name="Daum C."/>
            <person name="Ramamoorthy G.K."/>
            <person name="Gryganskyi A."/>
            <person name="Culley D."/>
            <person name="Magnuson J.K."/>
            <person name="James T.Y."/>
            <person name="O'Malley M.A."/>
            <person name="Stajich J.E."/>
            <person name="Spatafora J.W."/>
            <person name="Visel A."/>
            <person name="Grigoriev I.V."/>
        </authorList>
    </citation>
    <scope>NUCLEOTIDE SEQUENCE [LARGE SCALE GENOMIC DNA]</scope>
    <source>
        <strain evidence="3 4">NRRL 3116</strain>
    </source>
</reference>
<gene>
    <name evidence="3" type="ORF">BCR41DRAFT_400972</name>
</gene>
<dbReference type="EMBL" id="MCFF01000055">
    <property type="protein sequence ID" value="ORZ04717.1"/>
    <property type="molecule type" value="Genomic_DNA"/>
</dbReference>
<dbReference type="GeneID" id="33571025"/>
<evidence type="ECO:0000256" key="1">
    <source>
        <dbReference type="SAM" id="MobiDB-lite"/>
    </source>
</evidence>
<dbReference type="Proteomes" id="UP000193648">
    <property type="component" value="Unassembled WGS sequence"/>
</dbReference>
<evidence type="ECO:0000256" key="2">
    <source>
        <dbReference type="SAM" id="SignalP"/>
    </source>
</evidence>
<dbReference type="RefSeq" id="XP_021876714.1">
    <property type="nucleotide sequence ID" value="XM_022029182.1"/>
</dbReference>
<feature type="chain" id="PRO_5012960275" evidence="2">
    <location>
        <begin position="21"/>
        <end position="130"/>
    </location>
</feature>
<feature type="compositionally biased region" description="Polar residues" evidence="1">
    <location>
        <begin position="31"/>
        <end position="47"/>
    </location>
</feature>
<feature type="compositionally biased region" description="Low complexity" evidence="1">
    <location>
        <begin position="63"/>
        <end position="77"/>
    </location>
</feature>
<organism evidence="3 4">
    <name type="scientific">Lobosporangium transversale</name>
    <dbReference type="NCBI Taxonomy" id="64571"/>
    <lineage>
        <taxon>Eukaryota</taxon>
        <taxon>Fungi</taxon>
        <taxon>Fungi incertae sedis</taxon>
        <taxon>Mucoromycota</taxon>
        <taxon>Mortierellomycotina</taxon>
        <taxon>Mortierellomycetes</taxon>
        <taxon>Mortierellales</taxon>
        <taxon>Mortierellaceae</taxon>
        <taxon>Lobosporangium</taxon>
    </lineage>
</organism>